<dbReference type="EMBL" id="JACWEZ010000007">
    <property type="protein sequence ID" value="MBD1223484.1"/>
    <property type="molecule type" value="Genomic_DNA"/>
</dbReference>
<reference evidence="12 13" key="1">
    <citation type="submission" date="2020-09" db="EMBL/GenBank/DDBJ databases">
        <title>Draft Genome Sequences of Oil-Oxidizing Bacteria Halomonas titanicae, Marinobacter lutaoensis, and Virgibacillus halodenitrificans Isolated from Highly Saline Environments.</title>
        <authorList>
            <person name="Grouzdev D.S."/>
            <person name="Sokolova D.S."/>
            <person name="Semenova E.M."/>
            <person name="Borzenkov I.A."/>
            <person name="Bidzhieva S.K."/>
            <person name="Poltaraus A.B."/>
            <person name="Nazina T.N."/>
        </authorList>
    </citation>
    <scope>NUCLEOTIDE SEQUENCE [LARGE SCALE GENOMIC DNA]</scope>
    <source>
        <strain evidence="12 13">VKM B-3472D</strain>
    </source>
</reference>
<dbReference type="GO" id="GO:0004497">
    <property type="term" value="F:monooxygenase activity"/>
    <property type="evidence" value="ECO:0007669"/>
    <property type="project" value="UniProtKB-KW"/>
</dbReference>
<evidence type="ECO:0000256" key="8">
    <source>
        <dbReference type="ARBA" id="ARBA00023002"/>
    </source>
</evidence>
<name>A0ABR7VNJ3_VIRHA</name>
<evidence type="ECO:0000256" key="1">
    <source>
        <dbReference type="ARBA" id="ARBA00001917"/>
    </source>
</evidence>
<dbReference type="RefSeq" id="WP_189778511.1">
    <property type="nucleotide sequence ID" value="NZ_JACWEZ010000007.1"/>
</dbReference>
<organism evidence="12 13">
    <name type="scientific">Virgibacillus halodenitrificans</name>
    <name type="common">Bacillus halodenitrificans</name>
    <dbReference type="NCBI Taxonomy" id="1482"/>
    <lineage>
        <taxon>Bacteria</taxon>
        <taxon>Bacillati</taxon>
        <taxon>Bacillota</taxon>
        <taxon>Bacilli</taxon>
        <taxon>Bacillales</taxon>
        <taxon>Bacillaceae</taxon>
        <taxon>Virgibacillus</taxon>
    </lineage>
</organism>
<comment type="similarity">
    <text evidence="3">Belongs to the nitronate monooxygenase family. NMO class I subfamily.</text>
</comment>
<dbReference type="InterPro" id="IPR013785">
    <property type="entry name" value="Aldolase_TIM"/>
</dbReference>
<accession>A0ABR7VNJ3</accession>
<sequence length="343" mass="37515">MDFCKEMNIAHPIIQAGMAGGITTPELVAAVATNGCLGTIGAGYMSAPKLKEEIKQMKMLTSKPFAVNVFAINLETYSNEVAEMQNFLDKYRQELSINKGSREIKVRDHLHEKIQVILDENIPIVSTAFGVLTASLIERLKANQVKLIGMATNVYEAKLLEEAGYDAVVAQGYEAGGHRSTFDLNRFNDNADLGLIALVERFKGNLQLPIIAAGGIHTREQIKGLLATGVSAVQLGTKFLIAREAGTNAAYRHALIQAEAEDTQITRAFSGRPARAVKNRFIDDLEQSKLNSLPFPLQNEMTKDIRATAKEFSLADLQSLWAGQGVGEIKKEESVKQIINSLI</sequence>
<evidence type="ECO:0000256" key="3">
    <source>
        <dbReference type="ARBA" id="ARBA00009881"/>
    </source>
</evidence>
<evidence type="ECO:0000313" key="12">
    <source>
        <dbReference type="EMBL" id="MBD1223484.1"/>
    </source>
</evidence>
<keyword evidence="5" id="KW-0216">Detoxification</keyword>
<dbReference type="SUPFAM" id="SSF51412">
    <property type="entry name" value="Inosine monophosphate dehydrogenase (IMPDH)"/>
    <property type="match status" value="1"/>
</dbReference>
<evidence type="ECO:0000256" key="5">
    <source>
        <dbReference type="ARBA" id="ARBA00022575"/>
    </source>
</evidence>
<dbReference type="InterPro" id="IPR004136">
    <property type="entry name" value="NMO"/>
</dbReference>
<comment type="caution">
    <text evidence="12">The sequence shown here is derived from an EMBL/GenBank/DDBJ whole genome shotgun (WGS) entry which is preliminary data.</text>
</comment>
<comment type="function">
    <text evidence="2">Nitronate monooxygenase that uses molecular oxygen to catalyze the oxidative denitrification of alkyl nitronates. Acts on propionate 3-nitronate (P3N), the presumed physiological substrate. Probably functions in the detoxification of P3N, a metabolic poison produced by plants and fungi as a defense mechanism.</text>
</comment>
<gene>
    <name evidence="12" type="ORF">IC602_12840</name>
</gene>
<comment type="catalytic activity">
    <reaction evidence="11">
        <text>3 propionate 3-nitronate + 3 O2 + H2O = 3 3-oxopropanoate + 2 nitrate + nitrite + H2O2 + 3 H(+)</text>
        <dbReference type="Rhea" id="RHEA:57332"/>
        <dbReference type="ChEBI" id="CHEBI:15377"/>
        <dbReference type="ChEBI" id="CHEBI:15378"/>
        <dbReference type="ChEBI" id="CHEBI:15379"/>
        <dbReference type="ChEBI" id="CHEBI:16240"/>
        <dbReference type="ChEBI" id="CHEBI:16301"/>
        <dbReference type="ChEBI" id="CHEBI:17632"/>
        <dbReference type="ChEBI" id="CHEBI:33190"/>
        <dbReference type="ChEBI" id="CHEBI:136067"/>
    </reaction>
</comment>
<keyword evidence="6" id="KW-0285">Flavoprotein</keyword>
<dbReference type="Pfam" id="PF03060">
    <property type="entry name" value="NMO"/>
    <property type="match status" value="1"/>
</dbReference>
<proteinExistence type="inferred from homology"/>
<dbReference type="PANTHER" id="PTHR42747">
    <property type="entry name" value="NITRONATE MONOOXYGENASE-RELATED"/>
    <property type="match status" value="1"/>
</dbReference>
<keyword evidence="13" id="KW-1185">Reference proteome</keyword>
<evidence type="ECO:0000256" key="10">
    <source>
        <dbReference type="ARBA" id="ARBA00031155"/>
    </source>
</evidence>
<dbReference type="PANTHER" id="PTHR42747:SF3">
    <property type="entry name" value="NITRONATE MONOOXYGENASE-RELATED"/>
    <property type="match status" value="1"/>
</dbReference>
<evidence type="ECO:0000256" key="4">
    <source>
        <dbReference type="ARBA" id="ARBA00013457"/>
    </source>
</evidence>
<evidence type="ECO:0000313" key="13">
    <source>
        <dbReference type="Proteomes" id="UP000621631"/>
    </source>
</evidence>
<evidence type="ECO:0000256" key="11">
    <source>
        <dbReference type="ARBA" id="ARBA00049401"/>
    </source>
</evidence>
<evidence type="ECO:0000256" key="9">
    <source>
        <dbReference type="ARBA" id="ARBA00023033"/>
    </source>
</evidence>
<protein>
    <recommendedName>
        <fullName evidence="4">Probable nitronate monooxygenase</fullName>
    </recommendedName>
    <alternativeName>
        <fullName evidence="10">Propionate 3-nitronate monooxygenase</fullName>
    </alternativeName>
</protein>
<evidence type="ECO:0000256" key="6">
    <source>
        <dbReference type="ARBA" id="ARBA00022630"/>
    </source>
</evidence>
<keyword evidence="8" id="KW-0560">Oxidoreductase</keyword>
<evidence type="ECO:0000256" key="7">
    <source>
        <dbReference type="ARBA" id="ARBA00022643"/>
    </source>
</evidence>
<comment type="cofactor">
    <cofactor evidence="1">
        <name>FMN</name>
        <dbReference type="ChEBI" id="CHEBI:58210"/>
    </cofactor>
</comment>
<evidence type="ECO:0000256" key="2">
    <source>
        <dbReference type="ARBA" id="ARBA00003535"/>
    </source>
</evidence>
<keyword evidence="9 12" id="KW-0503">Monooxygenase</keyword>
<dbReference type="CDD" id="cd04730">
    <property type="entry name" value="NPD_like"/>
    <property type="match status" value="1"/>
</dbReference>
<dbReference type="Gene3D" id="3.20.20.70">
    <property type="entry name" value="Aldolase class I"/>
    <property type="match status" value="1"/>
</dbReference>
<keyword evidence="7" id="KW-0288">FMN</keyword>
<dbReference type="Proteomes" id="UP000621631">
    <property type="component" value="Unassembled WGS sequence"/>
</dbReference>